<reference evidence="1" key="2">
    <citation type="submission" date="2020-11" db="EMBL/GenBank/DDBJ databases">
        <authorList>
            <person name="McCartney M.A."/>
            <person name="Auch B."/>
            <person name="Kono T."/>
            <person name="Mallez S."/>
            <person name="Becker A."/>
            <person name="Gohl D.M."/>
            <person name="Silverstein K.A.T."/>
            <person name="Koren S."/>
            <person name="Bechman K.B."/>
            <person name="Herman A."/>
            <person name="Abrahante J.E."/>
            <person name="Garbe J."/>
        </authorList>
    </citation>
    <scope>NUCLEOTIDE SEQUENCE</scope>
    <source>
        <strain evidence="1">Duluth1</strain>
        <tissue evidence="1">Whole animal</tissue>
    </source>
</reference>
<dbReference type="AlphaFoldDB" id="A0A9D4FU67"/>
<sequence length="173" mass="19305">MTQQSSGKLNNVSSQTGPRLSRLQRLLIISNNDHHHSSEFALTTDDKESKNLLKSPLIQNKDPDNNVVLDQPHLALQSSQLSMSVETHGGSKEPTQHLRLNHTLQHLNKICERYTLPTAPAASIVMKSSNSPQYSPCSQGQVQQQKPIDTNKLAYQIDSLLQLLVIHRKRSDG</sequence>
<protein>
    <submittedName>
        <fullName evidence="1">Uncharacterized protein</fullName>
    </submittedName>
</protein>
<reference evidence="1" key="1">
    <citation type="journal article" date="2019" name="bioRxiv">
        <title>The Genome of the Zebra Mussel, Dreissena polymorpha: A Resource for Invasive Species Research.</title>
        <authorList>
            <person name="McCartney M.A."/>
            <person name="Auch B."/>
            <person name="Kono T."/>
            <person name="Mallez S."/>
            <person name="Zhang Y."/>
            <person name="Obille A."/>
            <person name="Becker A."/>
            <person name="Abrahante J.E."/>
            <person name="Garbe J."/>
            <person name="Badalamenti J.P."/>
            <person name="Herman A."/>
            <person name="Mangelson H."/>
            <person name="Liachko I."/>
            <person name="Sullivan S."/>
            <person name="Sone E.D."/>
            <person name="Koren S."/>
            <person name="Silverstein K.A.T."/>
            <person name="Beckman K.B."/>
            <person name="Gohl D.M."/>
        </authorList>
    </citation>
    <scope>NUCLEOTIDE SEQUENCE</scope>
    <source>
        <strain evidence="1">Duluth1</strain>
        <tissue evidence="1">Whole animal</tissue>
    </source>
</reference>
<evidence type="ECO:0000313" key="2">
    <source>
        <dbReference type="Proteomes" id="UP000828390"/>
    </source>
</evidence>
<organism evidence="1 2">
    <name type="scientific">Dreissena polymorpha</name>
    <name type="common">Zebra mussel</name>
    <name type="synonym">Mytilus polymorpha</name>
    <dbReference type="NCBI Taxonomy" id="45954"/>
    <lineage>
        <taxon>Eukaryota</taxon>
        <taxon>Metazoa</taxon>
        <taxon>Spiralia</taxon>
        <taxon>Lophotrochozoa</taxon>
        <taxon>Mollusca</taxon>
        <taxon>Bivalvia</taxon>
        <taxon>Autobranchia</taxon>
        <taxon>Heteroconchia</taxon>
        <taxon>Euheterodonta</taxon>
        <taxon>Imparidentia</taxon>
        <taxon>Neoheterodontei</taxon>
        <taxon>Myida</taxon>
        <taxon>Dreissenoidea</taxon>
        <taxon>Dreissenidae</taxon>
        <taxon>Dreissena</taxon>
    </lineage>
</organism>
<name>A0A9D4FU67_DREPO</name>
<accession>A0A9D4FU67</accession>
<proteinExistence type="predicted"/>
<dbReference type="Proteomes" id="UP000828390">
    <property type="component" value="Unassembled WGS sequence"/>
</dbReference>
<comment type="caution">
    <text evidence="1">The sequence shown here is derived from an EMBL/GenBank/DDBJ whole genome shotgun (WGS) entry which is preliminary data.</text>
</comment>
<keyword evidence="2" id="KW-1185">Reference proteome</keyword>
<gene>
    <name evidence="1" type="ORF">DPMN_156996</name>
</gene>
<evidence type="ECO:0000313" key="1">
    <source>
        <dbReference type="EMBL" id="KAH3803293.1"/>
    </source>
</evidence>
<dbReference type="EMBL" id="JAIWYP010000007">
    <property type="protein sequence ID" value="KAH3803293.1"/>
    <property type="molecule type" value="Genomic_DNA"/>
</dbReference>